<feature type="coiled-coil region" evidence="1">
    <location>
        <begin position="278"/>
        <end position="326"/>
    </location>
</feature>
<feature type="region of interest" description="Disordered" evidence="2">
    <location>
        <begin position="94"/>
        <end position="116"/>
    </location>
</feature>
<dbReference type="PANTHER" id="PTHR23171">
    <property type="entry name" value="GDOWN1"/>
    <property type="match status" value="1"/>
</dbReference>
<dbReference type="Ensembl" id="ENSAZOT00000029653.1">
    <property type="protein sequence ID" value="ENSAZOP00000027671.1"/>
    <property type="gene ID" value="ENSAZOG00000017522.1"/>
</dbReference>
<organism evidence="3 4">
    <name type="scientific">Anas zonorhyncha</name>
    <name type="common">Eastern spot-billed duck</name>
    <dbReference type="NCBI Taxonomy" id="75864"/>
    <lineage>
        <taxon>Eukaryota</taxon>
        <taxon>Metazoa</taxon>
        <taxon>Chordata</taxon>
        <taxon>Craniata</taxon>
        <taxon>Vertebrata</taxon>
        <taxon>Euteleostomi</taxon>
        <taxon>Archelosauria</taxon>
        <taxon>Archosauria</taxon>
        <taxon>Dinosauria</taxon>
        <taxon>Saurischia</taxon>
        <taxon>Theropoda</taxon>
        <taxon>Coelurosauria</taxon>
        <taxon>Aves</taxon>
        <taxon>Neognathae</taxon>
        <taxon>Galloanserae</taxon>
        <taxon>Anseriformes</taxon>
        <taxon>Anatidae</taxon>
        <taxon>Anatinae</taxon>
        <taxon>Anas</taxon>
    </lineage>
</organism>
<dbReference type="Ensembl" id="ENSAZOT00000029657.1">
    <property type="protein sequence ID" value="ENSAZOP00000027675.1"/>
    <property type="gene ID" value="ENSAZOG00000017522.1"/>
</dbReference>
<sequence>MGTCKLAGTGWKQGAGAIQAPFRGKQLTLDVTIVQEKQNRGGWDLPLGQRNARIVTTTLLLTEEVMREDRGSEGSYVLYGSSCAELTEEAEYVKKQHPPVPGRSAEPRSSGWSSSCSPVAAKMRETEQQLLLVSRENQVLRIKLEATREAGVQALRAASQKLYESYQARSEELCKTQEKEKQQIQARSREQEGKLQQQEEKATQLAGAVEERCARIAAMEQRVRRMEEEKKTLMEKKTSYEKMLLQMMSRNEDSKRCLAVQQDITTLREQIGHLQRLIGAQHQSLRRVIQEAEELNEELKIQDKKIEDLTEKVTALETQNKELKDKVALWSGQPKTKVSKAVLTDPLRDYRASPYLLLTRMKKQDC</sequence>
<keyword evidence="4" id="KW-1185">Reference proteome</keyword>
<name>A0A8B9VXD1_9AVES</name>
<accession>A0A8B9VXD1</accession>
<dbReference type="Ensembl" id="ENSAZOT00000029647.1">
    <property type="protein sequence ID" value="ENSAZOP00000027665.1"/>
    <property type="gene ID" value="ENSAZOG00000017522.1"/>
</dbReference>
<evidence type="ECO:0000313" key="4">
    <source>
        <dbReference type="Proteomes" id="UP000694549"/>
    </source>
</evidence>
<dbReference type="InterPro" id="IPR051375">
    <property type="entry name" value="Tuftelin_GRINL1A/MYZAP/CCD68"/>
</dbReference>
<evidence type="ECO:0000256" key="2">
    <source>
        <dbReference type="SAM" id="MobiDB-lite"/>
    </source>
</evidence>
<dbReference type="AlphaFoldDB" id="A0A8B9VXD1"/>
<protein>
    <recommendedName>
        <fullName evidence="5">Coiled-coil domain-containing protein 68</fullName>
    </recommendedName>
</protein>
<keyword evidence="1" id="KW-0175">Coiled coil</keyword>
<dbReference type="GO" id="GO:0035556">
    <property type="term" value="P:intracellular signal transduction"/>
    <property type="evidence" value="ECO:0007669"/>
    <property type="project" value="TreeGrafter"/>
</dbReference>
<reference evidence="3" key="1">
    <citation type="submission" date="2025-05" db="UniProtKB">
        <authorList>
            <consortium name="Ensembl"/>
        </authorList>
    </citation>
    <scope>IDENTIFICATION</scope>
</reference>
<dbReference type="Ensembl" id="ENSAZOT00000029651.1">
    <property type="protein sequence ID" value="ENSAZOP00000027669.1"/>
    <property type="gene ID" value="ENSAZOG00000017522.1"/>
</dbReference>
<evidence type="ECO:0000256" key="1">
    <source>
        <dbReference type="SAM" id="Coils"/>
    </source>
</evidence>
<evidence type="ECO:0008006" key="5">
    <source>
        <dbReference type="Google" id="ProtNLM"/>
    </source>
</evidence>
<dbReference type="Ensembl" id="ENSAZOT00000029643.1">
    <property type="protein sequence ID" value="ENSAZOP00000027661.1"/>
    <property type="gene ID" value="ENSAZOG00000017522.1"/>
</dbReference>
<dbReference type="Proteomes" id="UP000694549">
    <property type="component" value="Unplaced"/>
</dbReference>
<feature type="coiled-coil region" evidence="1">
    <location>
        <begin position="167"/>
        <end position="243"/>
    </location>
</feature>
<proteinExistence type="predicted"/>
<dbReference type="PANTHER" id="PTHR23171:SF3">
    <property type="entry name" value="COILED-COIL DOMAIN-CONTAINING PROTEIN 68"/>
    <property type="match status" value="1"/>
</dbReference>
<evidence type="ECO:0000313" key="3">
    <source>
        <dbReference type="Ensembl" id="ENSAZOP00000027671.1"/>
    </source>
</evidence>